<organism evidence="12 13">
    <name type="scientific">Mya arenaria</name>
    <name type="common">Soft-shell clam</name>
    <dbReference type="NCBI Taxonomy" id="6604"/>
    <lineage>
        <taxon>Eukaryota</taxon>
        <taxon>Metazoa</taxon>
        <taxon>Spiralia</taxon>
        <taxon>Lophotrochozoa</taxon>
        <taxon>Mollusca</taxon>
        <taxon>Bivalvia</taxon>
        <taxon>Autobranchia</taxon>
        <taxon>Heteroconchia</taxon>
        <taxon>Euheterodonta</taxon>
        <taxon>Imparidentia</taxon>
        <taxon>Neoheterodontei</taxon>
        <taxon>Myida</taxon>
        <taxon>Myoidea</taxon>
        <taxon>Myidae</taxon>
        <taxon>Mya</taxon>
    </lineage>
</organism>
<dbReference type="InterPro" id="IPR036322">
    <property type="entry name" value="WD40_repeat_dom_sf"/>
</dbReference>
<dbReference type="SMART" id="SM00320">
    <property type="entry name" value="WD40"/>
    <property type="match status" value="4"/>
</dbReference>
<feature type="repeat" description="WD" evidence="10">
    <location>
        <begin position="175"/>
        <end position="215"/>
    </location>
</feature>
<evidence type="ECO:0000256" key="9">
    <source>
        <dbReference type="ARBA" id="ARBA00038022"/>
    </source>
</evidence>
<protein>
    <submittedName>
        <fullName evidence="12">DCA12-like protein</fullName>
    </submittedName>
</protein>
<evidence type="ECO:0000313" key="13">
    <source>
        <dbReference type="Proteomes" id="UP001164746"/>
    </source>
</evidence>
<dbReference type="InterPro" id="IPR056151">
    <property type="entry name" value="Beta-prop_DCAF12"/>
</dbReference>
<evidence type="ECO:0000256" key="7">
    <source>
        <dbReference type="ARBA" id="ARBA00022786"/>
    </source>
</evidence>
<evidence type="ECO:0000256" key="2">
    <source>
        <dbReference type="ARBA" id="ARBA00004496"/>
    </source>
</evidence>
<keyword evidence="5 10" id="KW-0853">WD repeat</keyword>
<dbReference type="PANTHER" id="PTHR19860:SF16">
    <property type="entry name" value="DDB1- AND CUL4-ASSOCIATED FACTOR 12"/>
    <property type="match status" value="1"/>
</dbReference>
<dbReference type="InterPro" id="IPR015943">
    <property type="entry name" value="WD40/YVTN_repeat-like_dom_sf"/>
</dbReference>
<keyword evidence="13" id="KW-1185">Reference proteome</keyword>
<dbReference type="EMBL" id="CP111014">
    <property type="protein sequence ID" value="WAQ98073.1"/>
    <property type="molecule type" value="Genomic_DNA"/>
</dbReference>
<evidence type="ECO:0000256" key="3">
    <source>
        <dbReference type="ARBA" id="ARBA00004906"/>
    </source>
</evidence>
<evidence type="ECO:0000313" key="12">
    <source>
        <dbReference type="EMBL" id="WAQ98073.1"/>
    </source>
</evidence>
<accession>A0ABY7DLK9</accession>
<dbReference type="InterPro" id="IPR051191">
    <property type="entry name" value="DCAF12"/>
</dbReference>
<dbReference type="InterPro" id="IPR001680">
    <property type="entry name" value="WD40_rpt"/>
</dbReference>
<keyword evidence="7" id="KW-0833">Ubl conjugation pathway</keyword>
<dbReference type="Proteomes" id="UP001164746">
    <property type="component" value="Chromosome 3"/>
</dbReference>
<keyword evidence="6" id="KW-0677">Repeat</keyword>
<name>A0ABY7DLK9_MYAAR</name>
<keyword evidence="4" id="KW-0963">Cytoplasm</keyword>
<reference evidence="12" key="1">
    <citation type="submission" date="2022-11" db="EMBL/GenBank/DDBJ databases">
        <title>Centuries of genome instability and evolution in soft-shell clam transmissible cancer (bioRxiv).</title>
        <authorList>
            <person name="Hart S.F.M."/>
            <person name="Yonemitsu M.A."/>
            <person name="Giersch R.M."/>
            <person name="Beal B.F."/>
            <person name="Arriagada G."/>
            <person name="Davis B.W."/>
            <person name="Ostrander E.A."/>
            <person name="Goff S.P."/>
            <person name="Metzger M.J."/>
        </authorList>
    </citation>
    <scope>NUCLEOTIDE SEQUENCE</scope>
    <source>
        <strain evidence="12">MELC-2E11</strain>
        <tissue evidence="12">Siphon/mantle</tissue>
    </source>
</reference>
<dbReference type="PROSITE" id="PS50082">
    <property type="entry name" value="WD_REPEATS_2"/>
    <property type="match status" value="1"/>
</dbReference>
<dbReference type="Pfam" id="PF23760">
    <property type="entry name" value="Beta-prop_DCAF12"/>
    <property type="match status" value="1"/>
</dbReference>
<comment type="subcellular location">
    <subcellularLocation>
        <location evidence="2">Cytoplasm</location>
    </subcellularLocation>
    <subcellularLocation>
        <location evidence="1">Nucleus</location>
    </subcellularLocation>
</comment>
<proteinExistence type="inferred from homology"/>
<dbReference type="Gene3D" id="2.130.10.10">
    <property type="entry name" value="YVTN repeat-like/Quinoprotein amine dehydrogenase"/>
    <property type="match status" value="2"/>
</dbReference>
<feature type="domain" description="DDB1- and CUL4-associated factor 12 beta-propeller" evidence="11">
    <location>
        <begin position="70"/>
        <end position="429"/>
    </location>
</feature>
<evidence type="ECO:0000256" key="5">
    <source>
        <dbReference type="ARBA" id="ARBA00022574"/>
    </source>
</evidence>
<dbReference type="PANTHER" id="PTHR19860">
    <property type="entry name" value="DDB1- AND CUL4-ASSOCIATED FACTOR 12-RELATED"/>
    <property type="match status" value="1"/>
</dbReference>
<evidence type="ECO:0000256" key="4">
    <source>
        <dbReference type="ARBA" id="ARBA00022490"/>
    </source>
</evidence>
<comment type="similarity">
    <text evidence="9">Belongs to the WD repeat DCAF12 family.</text>
</comment>
<evidence type="ECO:0000259" key="11">
    <source>
        <dbReference type="Pfam" id="PF23760"/>
    </source>
</evidence>
<keyword evidence="8" id="KW-0539">Nucleus</keyword>
<comment type="pathway">
    <text evidence="3">Protein modification; protein ubiquitination.</text>
</comment>
<evidence type="ECO:0000256" key="10">
    <source>
        <dbReference type="PROSITE-ProRule" id="PRU00221"/>
    </source>
</evidence>
<gene>
    <name evidence="12" type="ORF">MAR_022446</name>
</gene>
<evidence type="ECO:0000256" key="8">
    <source>
        <dbReference type="ARBA" id="ARBA00023242"/>
    </source>
</evidence>
<evidence type="ECO:0000256" key="1">
    <source>
        <dbReference type="ARBA" id="ARBA00004123"/>
    </source>
</evidence>
<sequence length="429" mass="48173">MTSVPRAGDELKHIVSYYEYATVGCSGSIPRPVNISQEIFRYTQTRQLGQSRFSHIGAQNIVDDYVAQLMPLLFKEREYQVGNINKIFSAQWLNSKQVVYGTKCNKLEVMDLNSGNIDHIPSLKSSNKSQPAGCPCGIHSVAINPSRTLLATGAENTNDLAVYKLPTFDPVCVGERAHGDWIFDICWLDDEFLVTGSRDSYLGLWRIDGVEDTEVSPLSSLQVPEYSFQAPLIVKECNDAKKVRALAYHEDRKELAVLSLNAMFHLWDLETFKSISHRKLPNSKENVCMCVAKEKPLYAIGSQSHVYLVDPRSKKTLSIISKFRGAGIRSVSFRKDIITIGTGTGHILFYDLRAEKYLESGCGHMCSLVLGKGWLLRDENYYGFFMHQFNHDIPNAIYTHQYDDTGTRMFVAGGPLPAGLWGNYAGLWS</sequence>
<dbReference type="SUPFAM" id="SSF50978">
    <property type="entry name" value="WD40 repeat-like"/>
    <property type="match status" value="1"/>
</dbReference>
<evidence type="ECO:0000256" key="6">
    <source>
        <dbReference type="ARBA" id="ARBA00022737"/>
    </source>
</evidence>